<keyword evidence="2 7" id="KW-0436">Ligase</keyword>
<dbReference type="PANTHER" id="PTHR43859">
    <property type="entry name" value="ACYL-ACTIVATING ENZYME"/>
    <property type="match status" value="1"/>
</dbReference>
<dbReference type="CDD" id="cd12119">
    <property type="entry name" value="ttLC_FACS_AlkK_like"/>
    <property type="match status" value="1"/>
</dbReference>
<accession>A0A3B0RFS8</accession>
<evidence type="ECO:0000259" key="5">
    <source>
        <dbReference type="Pfam" id="PF00501"/>
    </source>
</evidence>
<feature type="domain" description="AMP-dependent synthetase/ligase" evidence="5">
    <location>
        <begin position="32"/>
        <end position="410"/>
    </location>
</feature>
<evidence type="ECO:0000259" key="6">
    <source>
        <dbReference type="Pfam" id="PF13193"/>
    </source>
</evidence>
<comment type="similarity">
    <text evidence="1">Belongs to the ATP-dependent AMP-binding enzyme family.</text>
</comment>
<dbReference type="EC" id="6.2.1.44" evidence="7"/>
<dbReference type="InterPro" id="IPR020845">
    <property type="entry name" value="AMP-binding_CS"/>
</dbReference>
<dbReference type="InterPro" id="IPR000873">
    <property type="entry name" value="AMP-dep_synth/lig_dom"/>
</dbReference>
<proteinExistence type="inferred from homology"/>
<evidence type="ECO:0000256" key="3">
    <source>
        <dbReference type="ARBA" id="ARBA00022832"/>
    </source>
</evidence>
<dbReference type="EMBL" id="UOEJ01000012">
    <property type="protein sequence ID" value="VAV90782.1"/>
    <property type="molecule type" value="Genomic_DNA"/>
</dbReference>
<organism evidence="7">
    <name type="scientific">hydrothermal vent metagenome</name>
    <dbReference type="NCBI Taxonomy" id="652676"/>
    <lineage>
        <taxon>unclassified sequences</taxon>
        <taxon>metagenomes</taxon>
        <taxon>ecological metagenomes</taxon>
    </lineage>
</organism>
<dbReference type="InterPro" id="IPR042099">
    <property type="entry name" value="ANL_N_sf"/>
</dbReference>
<feature type="domain" description="AMP-binding enzyme C-terminal" evidence="6">
    <location>
        <begin position="460"/>
        <end position="534"/>
    </location>
</feature>
<dbReference type="PANTHER" id="PTHR43859:SF4">
    <property type="entry name" value="BUTANOATE--COA LIGASE AAE1-RELATED"/>
    <property type="match status" value="1"/>
</dbReference>
<dbReference type="NCBIfam" id="NF004837">
    <property type="entry name" value="PRK06187.1"/>
    <property type="match status" value="1"/>
</dbReference>
<keyword evidence="3" id="KW-0276">Fatty acid metabolism</keyword>
<dbReference type="PROSITE" id="PS00455">
    <property type="entry name" value="AMP_BINDING"/>
    <property type="match status" value="1"/>
</dbReference>
<dbReference type="Gene3D" id="3.40.50.12780">
    <property type="entry name" value="N-terminal domain of ligase-like"/>
    <property type="match status" value="1"/>
</dbReference>
<dbReference type="GO" id="GO:0006631">
    <property type="term" value="P:fatty acid metabolic process"/>
    <property type="evidence" value="ECO:0007669"/>
    <property type="project" value="UniProtKB-KW"/>
</dbReference>
<evidence type="ECO:0000256" key="4">
    <source>
        <dbReference type="ARBA" id="ARBA00023098"/>
    </source>
</evidence>
<sequence>MLGLMQDRPLLITSIMKYAALYHYDCEVVTKAVEGGIHRTNYGEVTQRAAKMAHALIKLGITQGDCISTLAWNTHRHLELYLGVPCMGAILNTVNPRLFPEQLTYIMAHSDSRILFMDLTFVPLVEKLVREYPEKFAGVKNMVIMTDRDHMPETSLEDVLCYEELIAPEDGTYDWPELDENTAAGLCYTSGTTGEPKGALYSHRSTVLHCFCLSSKDSLGISKTDTVMPIVPMFHVNAWGSPYAATMTGSKLVLPGGDMTGENFYNLIRDEGCTISLGVPTIWLALLQYVESMETLEDQDFSRLPIEHFVIGGSAAAPSLINNLEKTFGATVVHAWGMTETSPLGSVNRPLPKHENLSDAERMAIKVKQGRPPFGVEMKIIDDDGNELPRDGIAFGRLMVRGPWVAKAYFKQPDLNILDDEGYFDTGDVSTLDPDGFMTIVDRSKDVIKSGGEWISSIDLENVALGHGDVAEAAVIGIAHPKWQERPLLIILPKPGTTPSKEDILGYLDGKIAKWWTPDDVVFIEEMPHTATGKIQKRDLRRIFSDFKFSE</sequence>
<keyword evidence="4" id="KW-0443">Lipid metabolism</keyword>
<dbReference type="FunFam" id="3.30.300.30:FF:000008">
    <property type="entry name" value="2,3-dihydroxybenzoate-AMP ligase"/>
    <property type="match status" value="1"/>
</dbReference>
<dbReference type="Gene3D" id="3.30.300.30">
    <property type="match status" value="1"/>
</dbReference>
<evidence type="ECO:0000256" key="1">
    <source>
        <dbReference type="ARBA" id="ARBA00006432"/>
    </source>
</evidence>
<evidence type="ECO:0000256" key="2">
    <source>
        <dbReference type="ARBA" id="ARBA00022598"/>
    </source>
</evidence>
<name>A0A3B0RFS8_9ZZZZ</name>
<gene>
    <name evidence="7" type="ORF">MNBD_ALPHA01-1113</name>
</gene>
<dbReference type="InterPro" id="IPR025110">
    <property type="entry name" value="AMP-bd_C"/>
</dbReference>
<evidence type="ECO:0000313" key="7">
    <source>
        <dbReference type="EMBL" id="VAV90782.1"/>
    </source>
</evidence>
<dbReference type="AlphaFoldDB" id="A0A3B0RFS8"/>
<dbReference type="Pfam" id="PF13193">
    <property type="entry name" value="AMP-binding_C"/>
    <property type="match status" value="1"/>
</dbReference>
<dbReference type="GO" id="GO:0016874">
    <property type="term" value="F:ligase activity"/>
    <property type="evidence" value="ECO:0007669"/>
    <property type="project" value="UniProtKB-KW"/>
</dbReference>
<dbReference type="Pfam" id="PF00501">
    <property type="entry name" value="AMP-binding"/>
    <property type="match status" value="1"/>
</dbReference>
<dbReference type="InterPro" id="IPR045851">
    <property type="entry name" value="AMP-bd_C_sf"/>
</dbReference>
<reference evidence="7" key="1">
    <citation type="submission" date="2018-06" db="EMBL/GenBank/DDBJ databases">
        <authorList>
            <person name="Zhirakovskaya E."/>
        </authorList>
    </citation>
    <scope>NUCLEOTIDE SEQUENCE</scope>
</reference>
<dbReference type="SUPFAM" id="SSF56801">
    <property type="entry name" value="Acetyl-CoA synthetase-like"/>
    <property type="match status" value="1"/>
</dbReference>
<protein>
    <submittedName>
        <fullName evidence="7">3-methylmercaptopropionyl-CoA ligase of DmdB2 type</fullName>
        <ecNumber evidence="7">6.2.1.44</ecNumber>
    </submittedName>
</protein>